<evidence type="ECO:0000256" key="6">
    <source>
        <dbReference type="ARBA" id="ARBA00012487"/>
    </source>
</evidence>
<comment type="pathway">
    <text evidence="4">Lipid metabolism.</text>
</comment>
<keyword evidence="15 19" id="KW-0472">Membrane</keyword>
<dbReference type="AlphaFoldDB" id="A0A7M1XK79"/>
<feature type="transmembrane region" description="Helical" evidence="19">
    <location>
        <begin position="65"/>
        <end position="84"/>
    </location>
</feature>
<keyword evidence="8" id="KW-1003">Cell membrane</keyword>
<feature type="transmembrane region" description="Helical" evidence="19">
    <location>
        <begin position="21"/>
        <end position="45"/>
    </location>
</feature>
<keyword evidence="9" id="KW-0444">Lipid biosynthesis</keyword>
<dbReference type="PROSITE" id="PS01315">
    <property type="entry name" value="CDS"/>
    <property type="match status" value="1"/>
</dbReference>
<organism evidence="20 21">
    <name type="scientific">Treponema rectale</name>
    <dbReference type="NCBI Taxonomy" id="744512"/>
    <lineage>
        <taxon>Bacteria</taxon>
        <taxon>Pseudomonadati</taxon>
        <taxon>Spirochaetota</taxon>
        <taxon>Spirochaetia</taxon>
        <taxon>Spirochaetales</taxon>
        <taxon>Treponemataceae</taxon>
        <taxon>Treponema</taxon>
    </lineage>
</organism>
<evidence type="ECO:0000256" key="4">
    <source>
        <dbReference type="ARBA" id="ARBA00005189"/>
    </source>
</evidence>
<evidence type="ECO:0000256" key="3">
    <source>
        <dbReference type="ARBA" id="ARBA00005119"/>
    </source>
</evidence>
<reference evidence="20 21" key="1">
    <citation type="submission" date="2018-08" db="EMBL/GenBank/DDBJ databases">
        <title>The first complete genome of Treponema rectale (CHPAT), a commensal spirochete of the bovine rectum.</title>
        <authorList>
            <person name="Staton G.J."/>
            <person name="Clegg S.R."/>
            <person name="Carter S.D."/>
            <person name="Radford A.D."/>
            <person name="Darby A."/>
            <person name="Hall N."/>
            <person name="Birtles R.J."/>
            <person name="Evans N.J."/>
        </authorList>
    </citation>
    <scope>NUCLEOTIDE SEQUENCE [LARGE SCALE GENOMIC DNA]</scope>
    <source>
        <strain evidence="20 21">CHPA</strain>
    </source>
</reference>
<evidence type="ECO:0000256" key="9">
    <source>
        <dbReference type="ARBA" id="ARBA00022516"/>
    </source>
</evidence>
<protein>
    <recommendedName>
        <fullName evidence="7 18">Phosphatidate cytidylyltransferase</fullName>
        <ecNumber evidence="6 18">2.7.7.41</ecNumber>
    </recommendedName>
</protein>
<evidence type="ECO:0000256" key="2">
    <source>
        <dbReference type="ARBA" id="ARBA00004651"/>
    </source>
</evidence>
<keyword evidence="12 18" id="KW-0548">Nucleotidyltransferase</keyword>
<feature type="transmembrane region" description="Helical" evidence="19">
    <location>
        <begin position="297"/>
        <end position="322"/>
    </location>
</feature>
<dbReference type="PANTHER" id="PTHR46382">
    <property type="entry name" value="PHOSPHATIDATE CYTIDYLYLTRANSFERASE"/>
    <property type="match status" value="1"/>
</dbReference>
<keyword evidence="10 18" id="KW-0808">Transferase</keyword>
<evidence type="ECO:0000256" key="13">
    <source>
        <dbReference type="ARBA" id="ARBA00022989"/>
    </source>
</evidence>
<dbReference type="GO" id="GO:0016024">
    <property type="term" value="P:CDP-diacylglycerol biosynthetic process"/>
    <property type="evidence" value="ECO:0007669"/>
    <property type="project" value="UniProtKB-UniPathway"/>
</dbReference>
<feature type="transmembrane region" description="Helical" evidence="19">
    <location>
        <begin position="348"/>
        <end position="367"/>
    </location>
</feature>
<dbReference type="Proteomes" id="UP000593591">
    <property type="component" value="Chromosome"/>
</dbReference>
<dbReference type="UniPathway" id="UPA00557">
    <property type="reaction ID" value="UER00614"/>
</dbReference>
<evidence type="ECO:0000256" key="15">
    <source>
        <dbReference type="ARBA" id="ARBA00023136"/>
    </source>
</evidence>
<evidence type="ECO:0000256" key="12">
    <source>
        <dbReference type="ARBA" id="ARBA00022695"/>
    </source>
</evidence>
<comment type="catalytic activity">
    <reaction evidence="1 18">
        <text>a 1,2-diacyl-sn-glycero-3-phosphate + CTP + H(+) = a CDP-1,2-diacyl-sn-glycerol + diphosphate</text>
        <dbReference type="Rhea" id="RHEA:16229"/>
        <dbReference type="ChEBI" id="CHEBI:15378"/>
        <dbReference type="ChEBI" id="CHEBI:33019"/>
        <dbReference type="ChEBI" id="CHEBI:37563"/>
        <dbReference type="ChEBI" id="CHEBI:58332"/>
        <dbReference type="ChEBI" id="CHEBI:58608"/>
        <dbReference type="EC" id="2.7.7.41"/>
    </reaction>
</comment>
<comment type="subcellular location">
    <subcellularLocation>
        <location evidence="2">Cell membrane</location>
        <topology evidence="2">Multi-pass membrane protein</topology>
    </subcellularLocation>
</comment>
<accession>A0A7M1XK79</accession>
<evidence type="ECO:0000256" key="14">
    <source>
        <dbReference type="ARBA" id="ARBA00023098"/>
    </source>
</evidence>
<dbReference type="EC" id="2.7.7.41" evidence="6 18"/>
<gene>
    <name evidence="20" type="ORF">DYE49_01845</name>
</gene>
<evidence type="ECO:0000256" key="8">
    <source>
        <dbReference type="ARBA" id="ARBA00022475"/>
    </source>
</evidence>
<evidence type="ECO:0000256" key="19">
    <source>
        <dbReference type="SAM" id="Phobius"/>
    </source>
</evidence>
<feature type="transmembrane region" description="Helical" evidence="19">
    <location>
        <begin position="202"/>
        <end position="226"/>
    </location>
</feature>
<evidence type="ECO:0000313" key="21">
    <source>
        <dbReference type="Proteomes" id="UP000593591"/>
    </source>
</evidence>
<dbReference type="Pfam" id="PF01148">
    <property type="entry name" value="CTP_transf_1"/>
    <property type="match status" value="1"/>
</dbReference>
<evidence type="ECO:0000256" key="11">
    <source>
        <dbReference type="ARBA" id="ARBA00022692"/>
    </source>
</evidence>
<keyword evidence="14" id="KW-0443">Lipid metabolism</keyword>
<proteinExistence type="inferred from homology"/>
<evidence type="ECO:0000256" key="16">
    <source>
        <dbReference type="ARBA" id="ARBA00023209"/>
    </source>
</evidence>
<feature type="transmembrane region" description="Helical" evidence="19">
    <location>
        <begin position="247"/>
        <end position="270"/>
    </location>
</feature>
<evidence type="ECO:0000256" key="18">
    <source>
        <dbReference type="RuleBase" id="RU003938"/>
    </source>
</evidence>
<evidence type="ECO:0000256" key="17">
    <source>
        <dbReference type="ARBA" id="ARBA00023264"/>
    </source>
</evidence>
<dbReference type="GO" id="GO:0005886">
    <property type="term" value="C:plasma membrane"/>
    <property type="evidence" value="ECO:0007669"/>
    <property type="project" value="UniProtKB-SubCell"/>
</dbReference>
<evidence type="ECO:0000256" key="5">
    <source>
        <dbReference type="ARBA" id="ARBA00010185"/>
    </source>
</evidence>
<dbReference type="PANTHER" id="PTHR46382:SF1">
    <property type="entry name" value="PHOSPHATIDATE CYTIDYLYLTRANSFERASE"/>
    <property type="match status" value="1"/>
</dbReference>
<dbReference type="GO" id="GO:0004605">
    <property type="term" value="F:phosphatidate cytidylyltransferase activity"/>
    <property type="evidence" value="ECO:0007669"/>
    <property type="project" value="UniProtKB-EC"/>
</dbReference>
<keyword evidence="11 18" id="KW-0812">Transmembrane</keyword>
<evidence type="ECO:0000256" key="10">
    <source>
        <dbReference type="ARBA" id="ARBA00022679"/>
    </source>
</evidence>
<keyword evidence="16" id="KW-0594">Phospholipid biosynthesis</keyword>
<keyword evidence="17" id="KW-1208">Phospholipid metabolism</keyword>
<comment type="pathway">
    <text evidence="3 18">Phospholipid metabolism; CDP-diacylglycerol biosynthesis; CDP-diacylglycerol from sn-glycerol 3-phosphate: step 3/3.</text>
</comment>
<sequence length="370" mass="41081">MSLNKISNSSKVGLIKRTITAILLMAVVIPCAILGNWPFFILNLLLSLVAIHEVLAAPGPKRYNWLVKGVVYLFVISFIYWVFLKNMLRDPNLNPFTNGGIFTMTDIFVSISGVILFALVLFVIAIFDSKIQLQDVTYLFTVGLVVALGFMGIFFVRYFPNNTGFIQNPNFANMTVTGTWNSTVILKNYFHDYYVANNIDQSLASCLLLFFICIGTWAGDVGAYLFGMLFGKHRMNPRISPHKTWEGFIGGALFGSLLALGFAALFEFAFNMPLVPGLVQFGHSPALEAMNVMGGRAWPYLIFMTIMLPVVGNVGGFTFSLIKRQYGIKDFGKVFPGHGGVIDRFDSILANSIVATILIWITAYGWVFTV</sequence>
<comment type="similarity">
    <text evidence="5 18">Belongs to the CDS family.</text>
</comment>
<evidence type="ECO:0000256" key="1">
    <source>
        <dbReference type="ARBA" id="ARBA00001698"/>
    </source>
</evidence>
<dbReference type="EMBL" id="CP031517">
    <property type="protein sequence ID" value="QOS39258.1"/>
    <property type="molecule type" value="Genomic_DNA"/>
</dbReference>
<feature type="transmembrane region" description="Helical" evidence="19">
    <location>
        <begin position="105"/>
        <end position="126"/>
    </location>
</feature>
<dbReference type="InterPro" id="IPR000374">
    <property type="entry name" value="PC_trans"/>
</dbReference>
<feature type="transmembrane region" description="Helical" evidence="19">
    <location>
        <begin position="138"/>
        <end position="159"/>
    </location>
</feature>
<name>A0A7M1XK79_9SPIR</name>
<keyword evidence="13 19" id="KW-1133">Transmembrane helix</keyword>
<evidence type="ECO:0000313" key="20">
    <source>
        <dbReference type="EMBL" id="QOS39258.1"/>
    </source>
</evidence>
<dbReference type="KEGG" id="trc:DYE49_01845"/>
<evidence type="ECO:0000256" key="7">
    <source>
        <dbReference type="ARBA" id="ARBA00019373"/>
    </source>
</evidence>